<dbReference type="InterPro" id="IPR036188">
    <property type="entry name" value="FAD/NAD-bd_sf"/>
</dbReference>
<dbReference type="EMBL" id="BPQH01000014">
    <property type="protein sequence ID" value="GJD51668.1"/>
    <property type="molecule type" value="Genomic_DNA"/>
</dbReference>
<accession>A0ABQ4R1W4</accession>
<dbReference type="PANTHER" id="PTHR42877">
    <property type="entry name" value="L-ORNITHINE N(5)-MONOOXYGENASE-RELATED"/>
    <property type="match status" value="1"/>
</dbReference>
<sequence>MEGPAAWPTGILDVVVVGAGFSGLAMAIRCLEAGIDSLLVVEKAGAVGGTWHENTYPGAACDIPAHLYSLSFAPKSDWSRLFAGQAEIAAYLGEMTERFSLGRHLALRTAVTAAAWDEAASHWRIETDRGPLAARVLVSGMGALHHPAVPDLPGLGDFAGPVFHSAAFDHGVPLAGRRVGVIGTGASAVQMVPALAPEVGALVLFQRTPPWVVPRNDGPIGPRRQALFRRLPVLRRLFRQALFWSRETQALLGFTRVSGMTRLGEALARRHLRRSVPDPALRAKLTPRYRLGCKRVLISDDFYPALTRPNVTLETEPVRAVTPHGVALRDGRTHPLDVLILATGFDVTASLARVPLTGRGGVTLAQAWAGRVGAHRGITVAGFPNFFMLLGPNTGLGHNSVLLMIEAQVGYVLACLTEMRRRGLATLEVAPEAQARSLAALQARLSRSIWQQGGCASWYQDGTGENIALWPGTVLSYRRSVRRPAWEEFVATPETAAR</sequence>
<proteinExistence type="predicted"/>
<dbReference type="Proteomes" id="UP001055167">
    <property type="component" value="Unassembled WGS sequence"/>
</dbReference>
<evidence type="ECO:0000313" key="1">
    <source>
        <dbReference type="EMBL" id="GJD51668.1"/>
    </source>
</evidence>
<dbReference type="PRINTS" id="PR00469">
    <property type="entry name" value="PNDRDTASEII"/>
</dbReference>
<organism evidence="1 2">
    <name type="scientific">Methylobacterium crusticola</name>
    <dbReference type="NCBI Taxonomy" id="1697972"/>
    <lineage>
        <taxon>Bacteria</taxon>
        <taxon>Pseudomonadati</taxon>
        <taxon>Pseudomonadota</taxon>
        <taxon>Alphaproteobacteria</taxon>
        <taxon>Hyphomicrobiales</taxon>
        <taxon>Methylobacteriaceae</taxon>
        <taxon>Methylobacterium</taxon>
    </lineage>
</organism>
<dbReference type="SUPFAM" id="SSF51905">
    <property type="entry name" value="FAD/NAD(P)-binding domain"/>
    <property type="match status" value="1"/>
</dbReference>
<evidence type="ECO:0000313" key="2">
    <source>
        <dbReference type="Proteomes" id="UP001055167"/>
    </source>
</evidence>
<gene>
    <name evidence="1" type="ORF">OPKNFCMD_4423</name>
</gene>
<dbReference type="GO" id="GO:0004497">
    <property type="term" value="F:monooxygenase activity"/>
    <property type="evidence" value="ECO:0007669"/>
    <property type="project" value="UniProtKB-KW"/>
</dbReference>
<protein>
    <submittedName>
        <fullName evidence="1">Baeyer-Villiger monooxygenase</fullName>
    </submittedName>
</protein>
<comment type="caution">
    <text evidence="1">The sequence shown here is derived from an EMBL/GenBank/DDBJ whole genome shotgun (WGS) entry which is preliminary data.</text>
</comment>
<keyword evidence="1" id="KW-0503">Monooxygenase</keyword>
<reference evidence="1" key="2">
    <citation type="submission" date="2021-08" db="EMBL/GenBank/DDBJ databases">
        <authorList>
            <person name="Tani A."/>
            <person name="Ola A."/>
            <person name="Ogura Y."/>
            <person name="Katsura K."/>
            <person name="Hayashi T."/>
        </authorList>
    </citation>
    <scope>NUCLEOTIDE SEQUENCE</scope>
    <source>
        <strain evidence="1">KCTC 52305</strain>
    </source>
</reference>
<dbReference type="RefSeq" id="WP_128564217.1">
    <property type="nucleotide sequence ID" value="NZ_BPQH01000014.1"/>
</dbReference>
<reference evidence="1" key="1">
    <citation type="journal article" date="2021" name="Front. Microbiol.">
        <title>Comprehensive Comparative Genomics and Phenotyping of Methylobacterium Species.</title>
        <authorList>
            <person name="Alessa O."/>
            <person name="Ogura Y."/>
            <person name="Fujitani Y."/>
            <person name="Takami H."/>
            <person name="Hayashi T."/>
            <person name="Sahin N."/>
            <person name="Tani A."/>
        </authorList>
    </citation>
    <scope>NUCLEOTIDE SEQUENCE</scope>
    <source>
        <strain evidence="1">KCTC 52305</strain>
    </source>
</reference>
<dbReference type="PANTHER" id="PTHR42877:SF4">
    <property type="entry name" value="FAD_NAD(P)-BINDING DOMAIN-CONTAINING PROTEIN-RELATED"/>
    <property type="match status" value="1"/>
</dbReference>
<keyword evidence="2" id="KW-1185">Reference proteome</keyword>
<dbReference type="Pfam" id="PF13738">
    <property type="entry name" value="Pyr_redox_3"/>
    <property type="match status" value="1"/>
</dbReference>
<dbReference type="Gene3D" id="3.50.50.60">
    <property type="entry name" value="FAD/NAD(P)-binding domain"/>
    <property type="match status" value="3"/>
</dbReference>
<keyword evidence="1" id="KW-0560">Oxidoreductase</keyword>
<name>A0ABQ4R1W4_9HYPH</name>
<dbReference type="InterPro" id="IPR051209">
    <property type="entry name" value="FAD-bind_Monooxygenase_sf"/>
</dbReference>